<dbReference type="PROSITE" id="PS51450">
    <property type="entry name" value="LRR"/>
    <property type="match status" value="2"/>
</dbReference>
<gene>
    <name evidence="8" type="ORF">MCOR_43116</name>
</gene>
<dbReference type="Gene3D" id="3.40.50.10140">
    <property type="entry name" value="Toll/interleukin-1 receptor homology (TIR) domain"/>
    <property type="match status" value="1"/>
</dbReference>
<keyword evidence="9" id="KW-1185">Reference proteome</keyword>
<dbReference type="OrthoDB" id="6063000at2759"/>
<dbReference type="SUPFAM" id="SSF52200">
    <property type="entry name" value="Toll/Interleukin receptor TIR domain"/>
    <property type="match status" value="1"/>
</dbReference>
<keyword evidence="2" id="KW-0433">Leucine-rich repeat</keyword>
<evidence type="ECO:0000256" key="5">
    <source>
        <dbReference type="SAM" id="MobiDB-lite"/>
    </source>
</evidence>
<feature type="transmembrane region" description="Helical" evidence="6">
    <location>
        <begin position="456"/>
        <end position="479"/>
    </location>
</feature>
<dbReference type="Pfam" id="PF01582">
    <property type="entry name" value="TIR"/>
    <property type="match status" value="1"/>
</dbReference>
<dbReference type="Proteomes" id="UP000507470">
    <property type="component" value="Unassembled WGS sequence"/>
</dbReference>
<keyword evidence="4" id="KW-0677">Repeat</keyword>
<keyword evidence="3" id="KW-0732">Signal</keyword>
<evidence type="ECO:0000313" key="9">
    <source>
        <dbReference type="Proteomes" id="UP000507470"/>
    </source>
</evidence>
<dbReference type="InterPro" id="IPR001611">
    <property type="entry name" value="Leu-rich_rpt"/>
</dbReference>
<reference evidence="8 9" key="1">
    <citation type="submission" date="2020-06" db="EMBL/GenBank/DDBJ databases">
        <authorList>
            <person name="Li R."/>
            <person name="Bekaert M."/>
        </authorList>
    </citation>
    <scope>NUCLEOTIDE SEQUENCE [LARGE SCALE GENOMIC DNA]</scope>
    <source>
        <strain evidence="9">wild</strain>
    </source>
</reference>
<dbReference type="SMART" id="SM00369">
    <property type="entry name" value="LRR_TYP"/>
    <property type="match status" value="5"/>
</dbReference>
<keyword evidence="6" id="KW-0472">Membrane</keyword>
<name>A0A6J8DP94_MYTCO</name>
<keyword evidence="6" id="KW-1133">Transmembrane helix</keyword>
<feature type="domain" description="TIR" evidence="7">
    <location>
        <begin position="502"/>
        <end position="643"/>
    </location>
</feature>
<protein>
    <recommendedName>
        <fullName evidence="7">TIR domain-containing protein</fullName>
    </recommendedName>
</protein>
<feature type="region of interest" description="Disordered" evidence="5">
    <location>
        <begin position="234"/>
        <end position="258"/>
    </location>
</feature>
<sequence length="696" mass="81475">MCNFSNLVRLDLRYNELSEIGNISCLLFLDTLNLSYNRIYNIRNDTFNGLSYLRVLNVAHNGLKTLEPAAITGTDLQIFHADFSHNNLKTVEFSNMVSETDFCSIDFTSNKIKEIVNTNNFKIDLNKIYHGGSVELIGNRFSKFIDFEKLGISEISILGKVFEYGFIMSDAKWDCDCHIEPFLELAEDVIKKIWRDYLCHIEPFLELAEDVIKKIWRDYFNMLCWNPPEYRGRNPPEYRGRNPPEYRGRNPPEYRGRNPPEYRGKVITDIVKEDHLDVLICNLTNKDKCPKNCYCFYQPKEKRTVFNCTNAGLTQLPVYIPEGKNLILILKNNSIENLENRTYLGRISVLDISNNKIQTIKPGFVANLPKDISLSLTGNKLTTLPREIQTLNPCRARFGKVMIDCNCKNIWIKDWINNRKLKQCRNISMYFCRLNSEIISAEEVSIDDMCEKQISYTLLVVLSVLSTFAVVVSSLLVIFRYECILLKRKYFVRKSGNDLCTPIYDAFISFNEENDKLRQWILNILTHNLEVDGYRIFVPCRDLIPGTIKEEQLLENIKKSKTYLMLLCDEYKMGGLQWIDMEWKYIWHYFRNYLDRNILVINYDYVNTYVNIDPRLRAFLRLGYDIDFSNRKHKLIKKLKKRLGLPLISSAFGNRSNRSFINFTYLEFVQRRLVLNHGNNTTNMEHFVLPGAVGDD</sequence>
<proteinExistence type="inferred from homology"/>
<dbReference type="PANTHER" id="PTHR24369:SF210">
    <property type="entry name" value="CHAOPTIN-RELATED"/>
    <property type="match status" value="1"/>
</dbReference>
<dbReference type="PROSITE" id="PS50104">
    <property type="entry name" value="TIR"/>
    <property type="match status" value="1"/>
</dbReference>
<evidence type="ECO:0000256" key="3">
    <source>
        <dbReference type="ARBA" id="ARBA00022729"/>
    </source>
</evidence>
<dbReference type="InterPro" id="IPR000372">
    <property type="entry name" value="LRRNT"/>
</dbReference>
<accession>A0A6J8DP94</accession>
<evidence type="ECO:0000256" key="1">
    <source>
        <dbReference type="ARBA" id="ARBA00009634"/>
    </source>
</evidence>
<keyword evidence="6" id="KW-0812">Transmembrane</keyword>
<dbReference type="SMART" id="SM00013">
    <property type="entry name" value="LRRNT"/>
    <property type="match status" value="1"/>
</dbReference>
<dbReference type="PANTHER" id="PTHR24369">
    <property type="entry name" value="ANTIGEN BSP, PUTATIVE-RELATED"/>
    <property type="match status" value="1"/>
</dbReference>
<dbReference type="Pfam" id="PF13855">
    <property type="entry name" value="LRR_8"/>
    <property type="match status" value="1"/>
</dbReference>
<dbReference type="EMBL" id="CACVKT020007649">
    <property type="protein sequence ID" value="CAC5409886.1"/>
    <property type="molecule type" value="Genomic_DNA"/>
</dbReference>
<dbReference type="GO" id="GO:0007165">
    <property type="term" value="P:signal transduction"/>
    <property type="evidence" value="ECO:0007669"/>
    <property type="project" value="InterPro"/>
</dbReference>
<evidence type="ECO:0000256" key="2">
    <source>
        <dbReference type="ARBA" id="ARBA00022614"/>
    </source>
</evidence>
<dbReference type="InterPro" id="IPR035897">
    <property type="entry name" value="Toll_tir_struct_dom_sf"/>
</dbReference>
<organism evidence="8 9">
    <name type="scientific">Mytilus coruscus</name>
    <name type="common">Sea mussel</name>
    <dbReference type="NCBI Taxonomy" id="42192"/>
    <lineage>
        <taxon>Eukaryota</taxon>
        <taxon>Metazoa</taxon>
        <taxon>Spiralia</taxon>
        <taxon>Lophotrochozoa</taxon>
        <taxon>Mollusca</taxon>
        <taxon>Bivalvia</taxon>
        <taxon>Autobranchia</taxon>
        <taxon>Pteriomorphia</taxon>
        <taxon>Mytilida</taxon>
        <taxon>Mytiloidea</taxon>
        <taxon>Mytilidae</taxon>
        <taxon>Mytilinae</taxon>
        <taxon>Mytilus</taxon>
    </lineage>
</organism>
<dbReference type="InterPro" id="IPR050541">
    <property type="entry name" value="LRR_TM_domain-containing"/>
</dbReference>
<dbReference type="InterPro" id="IPR003591">
    <property type="entry name" value="Leu-rich_rpt_typical-subtyp"/>
</dbReference>
<evidence type="ECO:0000256" key="6">
    <source>
        <dbReference type="SAM" id="Phobius"/>
    </source>
</evidence>
<dbReference type="Gene3D" id="3.80.10.10">
    <property type="entry name" value="Ribonuclease Inhibitor"/>
    <property type="match status" value="2"/>
</dbReference>
<dbReference type="InterPro" id="IPR000157">
    <property type="entry name" value="TIR_dom"/>
</dbReference>
<dbReference type="GO" id="GO:0005886">
    <property type="term" value="C:plasma membrane"/>
    <property type="evidence" value="ECO:0007669"/>
    <property type="project" value="TreeGrafter"/>
</dbReference>
<evidence type="ECO:0000259" key="7">
    <source>
        <dbReference type="PROSITE" id="PS50104"/>
    </source>
</evidence>
<dbReference type="PRINTS" id="PR01537">
    <property type="entry name" value="INTRLKN1R1F"/>
</dbReference>
<dbReference type="InterPro" id="IPR032675">
    <property type="entry name" value="LRR_dom_sf"/>
</dbReference>
<dbReference type="AlphaFoldDB" id="A0A6J8DP94"/>
<evidence type="ECO:0000313" key="8">
    <source>
        <dbReference type="EMBL" id="CAC5409886.1"/>
    </source>
</evidence>
<dbReference type="SUPFAM" id="SSF52058">
    <property type="entry name" value="L domain-like"/>
    <property type="match status" value="1"/>
</dbReference>
<evidence type="ECO:0000256" key="4">
    <source>
        <dbReference type="ARBA" id="ARBA00022737"/>
    </source>
</evidence>
<comment type="similarity">
    <text evidence="1">Belongs to the Toll-like receptor family.</text>
</comment>